<gene>
    <name evidence="1" type="ORF">OFUS_LOCUS22343</name>
</gene>
<sequence>MATTKTATIVRQDLTGRDSMILVNLTELLTLGKMALTPKVLTGFDCHGNDVHNLNHDGTVAGFIYECRAMTYANCQRVEESDYYGMAEVVKWTPGKRCHEIHCEESCGCYLGGQSYSLGEEFTTNCQTCKCNWDGSLECTCTHITTRQSIHTIPYEELMKYQNAIKTLAANVTSNKW</sequence>
<comment type="caution">
    <text evidence="1">The sequence shown here is derived from an EMBL/GenBank/DDBJ whole genome shotgun (WGS) entry which is preliminary data.</text>
</comment>
<accession>A0A8J1XKR8</accession>
<reference evidence="1" key="1">
    <citation type="submission" date="2022-03" db="EMBL/GenBank/DDBJ databases">
        <authorList>
            <person name="Martin C."/>
        </authorList>
    </citation>
    <scope>NUCLEOTIDE SEQUENCE</scope>
</reference>
<evidence type="ECO:0000313" key="1">
    <source>
        <dbReference type="EMBL" id="CAH1798171.1"/>
    </source>
</evidence>
<organism evidence="1 2">
    <name type="scientific">Owenia fusiformis</name>
    <name type="common">Polychaete worm</name>
    <dbReference type="NCBI Taxonomy" id="6347"/>
    <lineage>
        <taxon>Eukaryota</taxon>
        <taxon>Metazoa</taxon>
        <taxon>Spiralia</taxon>
        <taxon>Lophotrochozoa</taxon>
        <taxon>Annelida</taxon>
        <taxon>Polychaeta</taxon>
        <taxon>Sedentaria</taxon>
        <taxon>Canalipalpata</taxon>
        <taxon>Sabellida</taxon>
        <taxon>Oweniida</taxon>
        <taxon>Oweniidae</taxon>
        <taxon>Owenia</taxon>
    </lineage>
</organism>
<evidence type="ECO:0000313" key="2">
    <source>
        <dbReference type="Proteomes" id="UP000749559"/>
    </source>
</evidence>
<dbReference type="EMBL" id="CAIIXF020000011">
    <property type="protein sequence ID" value="CAH1798171.1"/>
    <property type="molecule type" value="Genomic_DNA"/>
</dbReference>
<protein>
    <submittedName>
        <fullName evidence="1">Uncharacterized protein</fullName>
    </submittedName>
</protein>
<proteinExistence type="predicted"/>
<name>A0A8J1XKR8_OWEFU</name>
<dbReference type="Proteomes" id="UP000749559">
    <property type="component" value="Unassembled WGS sequence"/>
</dbReference>
<dbReference type="AlphaFoldDB" id="A0A8J1XKR8"/>
<keyword evidence="2" id="KW-1185">Reference proteome</keyword>
<feature type="non-terminal residue" evidence="1">
    <location>
        <position position="177"/>
    </location>
</feature>